<feature type="transmembrane region" description="Helical" evidence="1">
    <location>
        <begin position="6"/>
        <end position="26"/>
    </location>
</feature>
<keyword evidence="1" id="KW-0812">Transmembrane</keyword>
<gene>
    <name evidence="2" type="ORF">P9850_06335</name>
</gene>
<comment type="caution">
    <text evidence="2">The sequence shown here is derived from an EMBL/GenBank/DDBJ whole genome shotgun (WGS) entry which is preliminary data.</text>
</comment>
<dbReference type="RefSeq" id="WP_328217690.1">
    <property type="nucleotide sequence ID" value="NZ_JARTLI010000006.1"/>
</dbReference>
<accession>A0ABD5IT42</accession>
<dbReference type="EMBL" id="JARTLI010000006">
    <property type="protein sequence ID" value="MED5051479.1"/>
    <property type="molecule type" value="Genomic_DNA"/>
</dbReference>
<name>A0ABD5IT42_9BACL</name>
<evidence type="ECO:0000256" key="1">
    <source>
        <dbReference type="SAM" id="Phobius"/>
    </source>
</evidence>
<organism evidence="2 3">
    <name type="scientific">Anoxybacteroides rupiense</name>
    <dbReference type="NCBI Taxonomy" id="311460"/>
    <lineage>
        <taxon>Bacteria</taxon>
        <taxon>Bacillati</taxon>
        <taxon>Bacillota</taxon>
        <taxon>Bacilli</taxon>
        <taxon>Bacillales</taxon>
        <taxon>Anoxybacillaceae</taxon>
        <taxon>Anoxybacteroides</taxon>
    </lineage>
</organism>
<keyword evidence="1" id="KW-0472">Membrane</keyword>
<evidence type="ECO:0000313" key="3">
    <source>
        <dbReference type="Proteomes" id="UP001339962"/>
    </source>
</evidence>
<feature type="transmembrane region" description="Helical" evidence="1">
    <location>
        <begin position="38"/>
        <end position="61"/>
    </location>
</feature>
<dbReference type="Proteomes" id="UP001339962">
    <property type="component" value="Unassembled WGS sequence"/>
</dbReference>
<keyword evidence="1" id="KW-1133">Transmembrane helix</keyword>
<proteinExistence type="predicted"/>
<sequence length="64" mass="6992">MKFAIMLVLLIGAVSLIGTILVARTVETNYGKSIKRNIGNLTIIYVILILGLLIGLVWYAFVAL</sequence>
<dbReference type="AlphaFoldDB" id="A0ABD5IT42"/>
<evidence type="ECO:0000313" key="2">
    <source>
        <dbReference type="EMBL" id="MED5051479.1"/>
    </source>
</evidence>
<reference evidence="2 3" key="1">
    <citation type="submission" date="2023-03" db="EMBL/GenBank/DDBJ databases">
        <title>Bacillus Genome Sequencing.</title>
        <authorList>
            <person name="Dunlap C."/>
        </authorList>
    </citation>
    <scope>NUCLEOTIDE SEQUENCE [LARGE SCALE GENOMIC DNA]</scope>
    <source>
        <strain evidence="2 3">NRS-38</strain>
    </source>
</reference>
<protein>
    <submittedName>
        <fullName evidence="2">Uncharacterized protein</fullName>
    </submittedName>
</protein>